<accession>A0ACC2NPZ5</accession>
<evidence type="ECO:0000313" key="1">
    <source>
        <dbReference type="EMBL" id="KAJ8672943.1"/>
    </source>
</evidence>
<feature type="non-terminal residue" evidence="1">
    <location>
        <position position="1"/>
    </location>
</feature>
<proteinExistence type="predicted"/>
<gene>
    <name evidence="1" type="ORF">QAD02_004204</name>
</gene>
<dbReference type="EMBL" id="CM056743">
    <property type="protein sequence ID" value="KAJ8672943.1"/>
    <property type="molecule type" value="Genomic_DNA"/>
</dbReference>
<keyword evidence="2" id="KW-1185">Reference proteome</keyword>
<feature type="non-terminal residue" evidence="1">
    <location>
        <position position="693"/>
    </location>
</feature>
<dbReference type="Proteomes" id="UP001239111">
    <property type="component" value="Chromosome 3"/>
</dbReference>
<sequence length="693" mass="75115">ITCIHLPLQSKWLYVGTERGNIHILHIETFVLSGYVINWNKAIEVTRKTHPGSVIHLSDSPLDVSKLLIGYETGQIVLWDLKLKAADFRWQSDEPLKSISWHHEGKQFMCSHTDGSLTTWMARQLKPVNVTHPHSKNMKDGEPEPCKVIQKVEWKLSRSGEAYVIFSGGLAYDTTSRTPSITVIQGKTTTVLEMEHNVVDFITLCDSPWTSDYQDPYAVVVLLQNDLVLIDLLTTGFPCFENPYPMDLHESPVTCCAYFADCPGDLVPAFYSVGSKSQKKSGFSEKEWPLSGGEWSPNSSSYSEIILTGHADGSIKFWDASAGTLQVLYKLKTAKLFEKNRNRSSVDNDEDPLAIQLIFLCPESRKLAIAGAGRHIVLFKFKKAESMSEVVALEVSLVADPSKDSERSPDFDFSNTGDDPKANAEKNQLLKVKGGLQKRAPGFQATLVCITHGPNGELPENITALSLNSSYGLMAYGNESGVVVVDIIQKVSLLVMCTSELGGSVDPHVRALRSPKRQDEAAKRDTDDKAKSPNIDQMNGSCVSPTTNRSTESGGGSTEGEANTSGEGGISGGGGGGSDEPTEEHINPASTGEKIPSLSQTSSSLFRRSEGGTRHSGGGRSQGIRKLQKCLSTSVSHYDGGSDAGGSSSGSFGSNFPFHSQRSVDIRGYTATATTSQSSLTSPNILTRQYSSI</sequence>
<reference evidence="1" key="1">
    <citation type="submission" date="2023-04" db="EMBL/GenBank/DDBJ databases">
        <title>A chromosome-level genome assembly of the parasitoid wasp Eretmocerus hayati.</title>
        <authorList>
            <person name="Zhong Y."/>
            <person name="Liu S."/>
            <person name="Liu Y."/>
        </authorList>
    </citation>
    <scope>NUCLEOTIDE SEQUENCE</scope>
    <source>
        <strain evidence="1">ZJU_SS_LIU_2023</strain>
    </source>
</reference>
<comment type="caution">
    <text evidence="1">The sequence shown here is derived from an EMBL/GenBank/DDBJ whole genome shotgun (WGS) entry which is preliminary data.</text>
</comment>
<protein>
    <submittedName>
        <fullName evidence="1">Uncharacterized protein</fullName>
    </submittedName>
</protein>
<organism evidence="1 2">
    <name type="scientific">Eretmocerus hayati</name>
    <dbReference type="NCBI Taxonomy" id="131215"/>
    <lineage>
        <taxon>Eukaryota</taxon>
        <taxon>Metazoa</taxon>
        <taxon>Ecdysozoa</taxon>
        <taxon>Arthropoda</taxon>
        <taxon>Hexapoda</taxon>
        <taxon>Insecta</taxon>
        <taxon>Pterygota</taxon>
        <taxon>Neoptera</taxon>
        <taxon>Endopterygota</taxon>
        <taxon>Hymenoptera</taxon>
        <taxon>Apocrita</taxon>
        <taxon>Proctotrupomorpha</taxon>
        <taxon>Chalcidoidea</taxon>
        <taxon>Aphelinidae</taxon>
        <taxon>Aphelininae</taxon>
        <taxon>Eretmocerus</taxon>
    </lineage>
</organism>
<name>A0ACC2NPZ5_9HYME</name>
<evidence type="ECO:0000313" key="2">
    <source>
        <dbReference type="Proteomes" id="UP001239111"/>
    </source>
</evidence>